<dbReference type="Gene3D" id="2.60.120.10">
    <property type="entry name" value="Jelly Rolls"/>
    <property type="match status" value="2"/>
</dbReference>
<dbReference type="InParanoid" id="E0VAT0"/>
<keyword evidence="12" id="KW-0812">Transmembrane</keyword>
<dbReference type="eggNOG" id="KOG2757">
    <property type="taxonomic scope" value="Eukaryota"/>
</dbReference>
<dbReference type="VEuPathDB" id="VectorBase:PHUM044270"/>
<dbReference type="SUPFAM" id="SSF51182">
    <property type="entry name" value="RmlC-like cupins"/>
    <property type="match status" value="1"/>
</dbReference>
<dbReference type="EMBL" id="AAZO01000517">
    <property type="status" value="NOT_ANNOTATED_CDS"/>
    <property type="molecule type" value="Genomic_DNA"/>
</dbReference>
<comment type="cofactor">
    <cofactor evidence="2">
        <name>Zn(2+)</name>
        <dbReference type="ChEBI" id="CHEBI:29105"/>
    </cofactor>
</comment>
<dbReference type="GO" id="GO:0008270">
    <property type="term" value="F:zinc ion binding"/>
    <property type="evidence" value="ECO:0007669"/>
    <property type="project" value="InterPro"/>
</dbReference>
<dbReference type="OMA" id="DIGLFCG"/>
<protein>
    <recommendedName>
        <fullName evidence="5">mannose-6-phosphate isomerase</fullName>
        <ecNumber evidence="5">5.3.1.8</ecNumber>
    </recommendedName>
    <alternativeName>
        <fullName evidence="9">Phosphohexomutase</fullName>
    </alternativeName>
    <alternativeName>
        <fullName evidence="10">Phosphomannose isomerase</fullName>
    </alternativeName>
</protein>
<dbReference type="EMBL" id="DS235015">
    <property type="protein sequence ID" value="EEB10486.1"/>
    <property type="molecule type" value="Genomic_DNA"/>
</dbReference>
<feature type="domain" description="Phosphomannose isomerase type I C-terminal" evidence="13">
    <location>
        <begin position="404"/>
        <end position="438"/>
    </location>
</feature>
<evidence type="ECO:0000259" key="14">
    <source>
        <dbReference type="Pfam" id="PF20511"/>
    </source>
</evidence>
<dbReference type="GeneID" id="8232615"/>
<sequence>MPIFFQKIQTKLQHSLKNPHFKYGLPFLSFVFIGWYILQNTQACRFDLSNQGSLTRKELQAHGFNVPDSIAPIEEVYEEMKDVAKKDWENIRLICSVQKYHWGSKGNESLVGKFAEANSNLKINSDESYAEFWMGTHPSGPSYLKNNNLELSAYLSSNPEALGTEVISKFGKNLPFLFKILSVDKPLSIQAHPTKSLAEKLFIQNPDLYKDSNHKPEIAIAVSKFEALCGFRPKVEIQKFLKEIDEFHLLIEKDKLFEFLNTPNDDNFKECFKSLMSNQDNVVAKATESLIQRLEKLNDKEIYLYSLVRRIHSSFPNDVGIFCVYWLNYLVLSPGEALYLAPNEPHAYLKGNCIECMSNSDNVVRAGLTPKFRDVQTLCKMLTYKNYLPQEILFSPLVEDDYTLLYSPPIDDFAVAKVTLPENCQYTLKTRQSASILLPL</sequence>
<dbReference type="CTD" id="8232615"/>
<dbReference type="InterPro" id="IPR046457">
    <property type="entry name" value="PMI_typeI_cat"/>
</dbReference>
<dbReference type="Pfam" id="PF01238">
    <property type="entry name" value="PMI_typeI_C"/>
    <property type="match status" value="1"/>
</dbReference>
<feature type="domain" description="Phosphomannose isomerase type I catalytic" evidence="14">
    <location>
        <begin position="92"/>
        <end position="233"/>
    </location>
</feature>
<dbReference type="OrthoDB" id="6605218at2759"/>
<dbReference type="CDD" id="cd07011">
    <property type="entry name" value="cupin_PMI_type_I_N"/>
    <property type="match status" value="1"/>
</dbReference>
<dbReference type="Pfam" id="PF20511">
    <property type="entry name" value="PMI_typeI_cat"/>
    <property type="match status" value="1"/>
</dbReference>
<dbReference type="InterPro" id="IPR046456">
    <property type="entry name" value="PMI_typeI_C"/>
</dbReference>
<reference evidence="16" key="2">
    <citation type="submission" date="2007-04" db="EMBL/GenBank/DDBJ databases">
        <title>The genome of the human body louse.</title>
        <authorList>
            <consortium name="The Human Body Louse Genome Consortium"/>
            <person name="Kirkness E."/>
            <person name="Walenz B."/>
            <person name="Hass B."/>
            <person name="Bruggner R."/>
            <person name="Strausberg R."/>
        </authorList>
    </citation>
    <scope>NUCLEOTIDE SEQUENCE</scope>
    <source>
        <strain evidence="16">USDA</strain>
    </source>
</reference>
<evidence type="ECO:0000256" key="9">
    <source>
        <dbReference type="ARBA" id="ARBA00029741"/>
    </source>
</evidence>
<name>E0VAT0_PEDHC</name>
<evidence type="ECO:0000313" key="17">
    <source>
        <dbReference type="EnsemblMetazoa" id="PHUM044270-PA"/>
    </source>
</evidence>
<dbReference type="InterPro" id="IPR016305">
    <property type="entry name" value="Mannose-6-P_Isomerase"/>
</dbReference>
<dbReference type="PANTHER" id="PTHR10309:SF0">
    <property type="entry name" value="MANNOSE-6-PHOSPHATE ISOMERASE"/>
    <property type="match status" value="1"/>
</dbReference>
<dbReference type="InterPro" id="IPR018050">
    <property type="entry name" value="Pmannose_isomerase-type1_CS"/>
</dbReference>
<evidence type="ECO:0000256" key="2">
    <source>
        <dbReference type="ARBA" id="ARBA00001947"/>
    </source>
</evidence>
<keyword evidence="12" id="KW-0472">Membrane</keyword>
<organism>
    <name type="scientific">Pediculus humanus subsp. corporis</name>
    <name type="common">Body louse</name>
    <dbReference type="NCBI Taxonomy" id="121224"/>
    <lineage>
        <taxon>Eukaryota</taxon>
        <taxon>Metazoa</taxon>
        <taxon>Ecdysozoa</taxon>
        <taxon>Arthropoda</taxon>
        <taxon>Hexapoda</taxon>
        <taxon>Insecta</taxon>
        <taxon>Pterygota</taxon>
        <taxon>Neoptera</taxon>
        <taxon>Paraneoptera</taxon>
        <taxon>Psocodea</taxon>
        <taxon>Troctomorpha</taxon>
        <taxon>Phthiraptera</taxon>
        <taxon>Anoplura</taxon>
        <taxon>Pediculidae</taxon>
        <taxon>Pediculus</taxon>
    </lineage>
</organism>
<dbReference type="FunCoup" id="E0VAT0">
    <property type="interactions" value="1055"/>
</dbReference>
<dbReference type="RefSeq" id="XP_002423224.1">
    <property type="nucleotide sequence ID" value="XM_002423179.1"/>
</dbReference>
<feature type="transmembrane region" description="Helical" evidence="12">
    <location>
        <begin position="21"/>
        <end position="38"/>
    </location>
</feature>
<evidence type="ECO:0000313" key="16">
    <source>
        <dbReference type="EMBL" id="EEB10486.1"/>
    </source>
</evidence>
<keyword evidence="7" id="KW-0862">Zinc</keyword>
<dbReference type="Gene3D" id="1.10.441.10">
    <property type="entry name" value="Phosphomannose Isomerase, domain 2"/>
    <property type="match status" value="1"/>
</dbReference>
<evidence type="ECO:0000256" key="3">
    <source>
        <dbReference type="ARBA" id="ARBA00004666"/>
    </source>
</evidence>
<dbReference type="InterPro" id="IPR014710">
    <property type="entry name" value="RmlC-like_jellyroll"/>
</dbReference>
<dbReference type="GO" id="GO:0005975">
    <property type="term" value="P:carbohydrate metabolic process"/>
    <property type="evidence" value="ECO:0007669"/>
    <property type="project" value="InterPro"/>
</dbReference>
<evidence type="ECO:0000259" key="13">
    <source>
        <dbReference type="Pfam" id="PF01238"/>
    </source>
</evidence>
<keyword evidence="8 16" id="KW-0413">Isomerase</keyword>
<evidence type="ECO:0000256" key="11">
    <source>
        <dbReference type="RuleBase" id="RU004189"/>
    </source>
</evidence>
<proteinExistence type="inferred from homology"/>
<evidence type="ECO:0000256" key="6">
    <source>
        <dbReference type="ARBA" id="ARBA00022723"/>
    </source>
</evidence>
<dbReference type="EMBL" id="AAZO01000518">
    <property type="status" value="NOT_ANNOTATED_CDS"/>
    <property type="molecule type" value="Genomic_DNA"/>
</dbReference>
<dbReference type="GO" id="GO:0009298">
    <property type="term" value="P:GDP-mannose biosynthetic process"/>
    <property type="evidence" value="ECO:0007669"/>
    <property type="project" value="UniProtKB-UniPathway"/>
</dbReference>
<feature type="domain" description="Phosphomannose isomerase type I helical insertion" evidence="15">
    <location>
        <begin position="263"/>
        <end position="327"/>
    </location>
</feature>
<dbReference type="EC" id="5.3.1.8" evidence="5"/>
<dbReference type="UniPathway" id="UPA00126">
    <property type="reaction ID" value="UER00423"/>
</dbReference>
<comment type="catalytic activity">
    <reaction evidence="1">
        <text>D-mannose 6-phosphate = D-fructose 6-phosphate</text>
        <dbReference type="Rhea" id="RHEA:12356"/>
        <dbReference type="ChEBI" id="CHEBI:58735"/>
        <dbReference type="ChEBI" id="CHEBI:61527"/>
        <dbReference type="EC" id="5.3.1.8"/>
    </reaction>
</comment>
<evidence type="ECO:0000256" key="5">
    <source>
        <dbReference type="ARBA" id="ARBA00011956"/>
    </source>
</evidence>
<gene>
    <name evidence="17" type="primary">8232615</name>
    <name evidence="16" type="ORF">Phum_PHUM044270</name>
</gene>
<dbReference type="STRING" id="121224.E0VAT0"/>
<dbReference type="GO" id="GO:0004476">
    <property type="term" value="F:mannose-6-phosphate isomerase activity"/>
    <property type="evidence" value="ECO:0007669"/>
    <property type="project" value="UniProtKB-EC"/>
</dbReference>
<reference evidence="17" key="3">
    <citation type="submission" date="2021-02" db="UniProtKB">
        <authorList>
            <consortium name="EnsemblMetazoa"/>
        </authorList>
    </citation>
    <scope>IDENTIFICATION</scope>
    <source>
        <strain evidence="17">USDA</strain>
    </source>
</reference>
<keyword evidence="6" id="KW-0479">Metal-binding</keyword>
<dbReference type="Proteomes" id="UP000009046">
    <property type="component" value="Unassembled WGS sequence"/>
</dbReference>
<dbReference type="KEGG" id="phu:Phum_PHUM044270"/>
<evidence type="ECO:0000256" key="7">
    <source>
        <dbReference type="ARBA" id="ARBA00022833"/>
    </source>
</evidence>
<evidence type="ECO:0000259" key="15">
    <source>
        <dbReference type="Pfam" id="PF20512"/>
    </source>
</evidence>
<dbReference type="PANTHER" id="PTHR10309">
    <property type="entry name" value="MANNOSE-6-PHOSPHATE ISOMERASE"/>
    <property type="match status" value="1"/>
</dbReference>
<dbReference type="Pfam" id="PF20512">
    <property type="entry name" value="PMI_typeI_hel"/>
    <property type="match status" value="1"/>
</dbReference>
<keyword evidence="12" id="KW-1133">Transmembrane helix</keyword>
<dbReference type="AlphaFoldDB" id="E0VAT0"/>
<evidence type="ECO:0000256" key="8">
    <source>
        <dbReference type="ARBA" id="ARBA00023235"/>
    </source>
</evidence>
<evidence type="ECO:0000256" key="4">
    <source>
        <dbReference type="ARBA" id="ARBA00010772"/>
    </source>
</evidence>
<evidence type="ECO:0000256" key="1">
    <source>
        <dbReference type="ARBA" id="ARBA00000757"/>
    </source>
</evidence>
<dbReference type="InterPro" id="IPR001250">
    <property type="entry name" value="Man6P_Isoase-1"/>
</dbReference>
<accession>E0VAT0</accession>
<dbReference type="NCBIfam" id="TIGR00218">
    <property type="entry name" value="manA"/>
    <property type="match status" value="1"/>
</dbReference>
<dbReference type="InterPro" id="IPR046458">
    <property type="entry name" value="PMI_typeI_hel"/>
</dbReference>
<keyword evidence="18" id="KW-1185">Reference proteome</keyword>
<comment type="similarity">
    <text evidence="4 11">Belongs to the mannose-6-phosphate isomerase type 1 family.</text>
</comment>
<comment type="pathway">
    <text evidence="3">Nucleotide-sugar biosynthesis; GDP-alpha-D-mannose biosynthesis; alpha-D-mannose 1-phosphate from D-fructose 6-phosphate: step 1/2.</text>
</comment>
<dbReference type="GO" id="GO:0005829">
    <property type="term" value="C:cytosol"/>
    <property type="evidence" value="ECO:0007669"/>
    <property type="project" value="TreeGrafter"/>
</dbReference>
<dbReference type="PRINTS" id="PR00714">
    <property type="entry name" value="MAN6PISMRASE"/>
</dbReference>
<evidence type="ECO:0000313" key="18">
    <source>
        <dbReference type="Proteomes" id="UP000009046"/>
    </source>
</evidence>
<dbReference type="PROSITE" id="PS00965">
    <property type="entry name" value="PMI_I_1"/>
    <property type="match status" value="1"/>
</dbReference>
<dbReference type="GO" id="GO:0005743">
    <property type="term" value="C:mitochondrial inner membrane"/>
    <property type="evidence" value="ECO:0007669"/>
    <property type="project" value="UniProtKB-SubCell"/>
</dbReference>
<dbReference type="EnsemblMetazoa" id="PHUM044270-RA">
    <property type="protein sequence ID" value="PHUM044270-PA"/>
    <property type="gene ID" value="PHUM044270"/>
</dbReference>
<reference evidence="16" key="1">
    <citation type="submission" date="2007-04" db="EMBL/GenBank/DDBJ databases">
        <title>Annotation of Pediculus humanus corporis strain USDA.</title>
        <authorList>
            <person name="Kirkness E."/>
            <person name="Hannick L."/>
            <person name="Hass B."/>
            <person name="Bruggner R."/>
            <person name="Lawson D."/>
            <person name="Bidwell S."/>
            <person name="Joardar V."/>
            <person name="Caler E."/>
            <person name="Walenz B."/>
            <person name="Inman J."/>
            <person name="Schobel S."/>
            <person name="Galinsky K."/>
            <person name="Amedeo P."/>
            <person name="Strausberg R."/>
        </authorList>
    </citation>
    <scope>NUCLEOTIDE SEQUENCE</scope>
    <source>
        <strain evidence="16">USDA</strain>
    </source>
</reference>
<evidence type="ECO:0000256" key="10">
    <source>
        <dbReference type="ARBA" id="ARBA00030762"/>
    </source>
</evidence>
<dbReference type="InterPro" id="IPR011051">
    <property type="entry name" value="RmlC_Cupin_sf"/>
</dbReference>
<evidence type="ECO:0000256" key="12">
    <source>
        <dbReference type="SAM" id="Phobius"/>
    </source>
</evidence>
<dbReference type="HOGENOM" id="CLU_026967_2_1_1"/>